<feature type="region of interest" description="Disordered" evidence="1">
    <location>
        <begin position="48"/>
        <end position="77"/>
    </location>
</feature>
<gene>
    <name evidence="2" type="ORF">CVU82_02205</name>
</gene>
<name>A0A2N2E9J1_9BACT</name>
<protein>
    <submittedName>
        <fullName evidence="2">Uncharacterized protein</fullName>
    </submittedName>
</protein>
<sequence length="164" mass="19192">MPEDLSKKIEQERIKIEKPSLTDNDFSAEIEKIESSIEREVLNFEQEESAKPIEKQGEAFKKISKTPKPVSNEEKEREKKIEEILSDGLNDVFLGMSPKKQKEFKEEGERTISHINKLLSKTKINVEKIINLIKRWLSVIPKVNRFFLEQEAKIKTDKIIKLKK</sequence>
<comment type="caution">
    <text evidence="2">The sequence shown here is derived from an EMBL/GenBank/DDBJ whole genome shotgun (WGS) entry which is preliminary data.</text>
</comment>
<proteinExistence type="predicted"/>
<evidence type="ECO:0000313" key="3">
    <source>
        <dbReference type="Proteomes" id="UP000233517"/>
    </source>
</evidence>
<evidence type="ECO:0000256" key="1">
    <source>
        <dbReference type="SAM" id="MobiDB-lite"/>
    </source>
</evidence>
<accession>A0A2N2E9J1</accession>
<dbReference type="Proteomes" id="UP000233517">
    <property type="component" value="Unassembled WGS sequence"/>
</dbReference>
<reference evidence="2 3" key="1">
    <citation type="journal article" date="2017" name="ISME J.">
        <title>Potential for microbial H2 and metal transformations associated with novel bacteria and archaea in deep terrestrial subsurface sediments.</title>
        <authorList>
            <person name="Hernsdorf A.W."/>
            <person name="Amano Y."/>
            <person name="Miyakawa K."/>
            <person name="Ise K."/>
            <person name="Suzuki Y."/>
            <person name="Anantharaman K."/>
            <person name="Probst A."/>
            <person name="Burstein D."/>
            <person name="Thomas B.C."/>
            <person name="Banfield J.F."/>
        </authorList>
    </citation>
    <scope>NUCLEOTIDE SEQUENCE [LARGE SCALE GENOMIC DNA]</scope>
    <source>
        <strain evidence="2">HGW-Falkowbacteria-1</strain>
    </source>
</reference>
<evidence type="ECO:0000313" key="2">
    <source>
        <dbReference type="EMBL" id="PKM91387.1"/>
    </source>
</evidence>
<feature type="compositionally biased region" description="Basic and acidic residues" evidence="1">
    <location>
        <begin position="48"/>
        <end position="61"/>
    </location>
</feature>
<dbReference type="EMBL" id="PHAI01000002">
    <property type="protein sequence ID" value="PKM91387.1"/>
    <property type="molecule type" value="Genomic_DNA"/>
</dbReference>
<organism evidence="2 3">
    <name type="scientific">Candidatus Falkowbacteria bacterium HGW-Falkowbacteria-1</name>
    <dbReference type="NCBI Taxonomy" id="2013768"/>
    <lineage>
        <taxon>Bacteria</taxon>
        <taxon>Candidatus Falkowiibacteriota</taxon>
    </lineage>
</organism>
<dbReference type="AlphaFoldDB" id="A0A2N2E9J1"/>